<evidence type="ECO:0000313" key="3">
    <source>
        <dbReference type="EMBL" id="KAF5812932.1"/>
    </source>
</evidence>
<feature type="domain" description="CSC1/OSCA1-like N-terminal transmembrane" evidence="2">
    <location>
        <begin position="75"/>
        <end position="119"/>
    </location>
</feature>
<reference evidence="3" key="2">
    <citation type="submission" date="2020-06" db="EMBL/GenBank/DDBJ databases">
        <title>Helianthus annuus Genome sequencing and assembly Release 2.</title>
        <authorList>
            <person name="Gouzy J."/>
            <person name="Langlade N."/>
            <person name="Munos S."/>
        </authorList>
    </citation>
    <scope>NUCLEOTIDE SEQUENCE</scope>
    <source>
        <tissue evidence="3">Leaves</tissue>
    </source>
</reference>
<keyword evidence="1" id="KW-1133">Transmembrane helix</keyword>
<comment type="caution">
    <text evidence="3">The sequence shown here is derived from an EMBL/GenBank/DDBJ whole genome shotgun (WGS) entry which is preliminary data.</text>
</comment>
<keyword evidence="4" id="KW-1185">Reference proteome</keyword>
<dbReference type="EMBL" id="MNCJ02000318">
    <property type="protein sequence ID" value="KAF5812932.1"/>
    <property type="molecule type" value="Genomic_DNA"/>
</dbReference>
<protein>
    <submittedName>
        <fullName evidence="3">Calcium permeable stress-gated cation channel 1 transmembrane domain-containing protein</fullName>
    </submittedName>
</protein>
<accession>A0A9K3NTT3</accession>
<dbReference type="Gramene" id="mRNA:HanXRQr2_Chr03g0092241">
    <property type="protein sequence ID" value="mRNA:HanXRQr2_Chr03g0092241"/>
    <property type="gene ID" value="HanXRQr2_Chr03g0092241"/>
</dbReference>
<gene>
    <name evidence="3" type="ORF">HanXRQr2_Chr03g0092241</name>
</gene>
<feature type="transmembrane region" description="Helical" evidence="1">
    <location>
        <begin position="31"/>
        <end position="54"/>
    </location>
</feature>
<reference evidence="3" key="1">
    <citation type="journal article" date="2017" name="Nature">
        <title>The sunflower genome provides insights into oil metabolism, flowering and Asterid evolution.</title>
        <authorList>
            <person name="Badouin H."/>
            <person name="Gouzy J."/>
            <person name="Grassa C.J."/>
            <person name="Murat F."/>
            <person name="Staton S.E."/>
            <person name="Cottret L."/>
            <person name="Lelandais-Briere C."/>
            <person name="Owens G.L."/>
            <person name="Carrere S."/>
            <person name="Mayjonade B."/>
            <person name="Legrand L."/>
            <person name="Gill N."/>
            <person name="Kane N.C."/>
            <person name="Bowers J.E."/>
            <person name="Hubner S."/>
            <person name="Bellec A."/>
            <person name="Berard A."/>
            <person name="Berges H."/>
            <person name="Blanchet N."/>
            <person name="Boniface M.C."/>
            <person name="Brunel D."/>
            <person name="Catrice O."/>
            <person name="Chaidir N."/>
            <person name="Claudel C."/>
            <person name="Donnadieu C."/>
            <person name="Faraut T."/>
            <person name="Fievet G."/>
            <person name="Helmstetter N."/>
            <person name="King M."/>
            <person name="Knapp S.J."/>
            <person name="Lai Z."/>
            <person name="Le Paslier M.C."/>
            <person name="Lippi Y."/>
            <person name="Lorenzon L."/>
            <person name="Mandel J.R."/>
            <person name="Marage G."/>
            <person name="Marchand G."/>
            <person name="Marquand E."/>
            <person name="Bret-Mestries E."/>
            <person name="Morien E."/>
            <person name="Nambeesan S."/>
            <person name="Nguyen T."/>
            <person name="Pegot-Espagnet P."/>
            <person name="Pouilly N."/>
            <person name="Raftis F."/>
            <person name="Sallet E."/>
            <person name="Schiex T."/>
            <person name="Thomas J."/>
            <person name="Vandecasteele C."/>
            <person name="Vares D."/>
            <person name="Vear F."/>
            <person name="Vautrin S."/>
            <person name="Crespi M."/>
            <person name="Mangin B."/>
            <person name="Burke J.M."/>
            <person name="Salse J."/>
            <person name="Munos S."/>
            <person name="Vincourt P."/>
            <person name="Rieseberg L.H."/>
            <person name="Langlade N.B."/>
        </authorList>
    </citation>
    <scope>NUCLEOTIDE SEQUENCE</scope>
    <source>
        <tissue evidence="3">Leaves</tissue>
    </source>
</reference>
<keyword evidence="1 3" id="KW-0812">Transmembrane</keyword>
<dbReference type="InterPro" id="IPR032880">
    <property type="entry name" value="CSC1/OSCA1-like_N"/>
</dbReference>
<feature type="transmembrane region" description="Helical" evidence="1">
    <location>
        <begin position="75"/>
        <end position="96"/>
    </location>
</feature>
<evidence type="ECO:0000256" key="1">
    <source>
        <dbReference type="SAM" id="Phobius"/>
    </source>
</evidence>
<evidence type="ECO:0000259" key="2">
    <source>
        <dbReference type="Pfam" id="PF13967"/>
    </source>
</evidence>
<keyword evidence="1" id="KW-0472">Membrane</keyword>
<name>A0A9K3NTT3_HELAN</name>
<proteinExistence type="predicted"/>
<organism evidence="3 4">
    <name type="scientific">Helianthus annuus</name>
    <name type="common">Common sunflower</name>
    <dbReference type="NCBI Taxonomy" id="4232"/>
    <lineage>
        <taxon>Eukaryota</taxon>
        <taxon>Viridiplantae</taxon>
        <taxon>Streptophyta</taxon>
        <taxon>Embryophyta</taxon>
        <taxon>Tracheophyta</taxon>
        <taxon>Spermatophyta</taxon>
        <taxon>Magnoliopsida</taxon>
        <taxon>eudicotyledons</taxon>
        <taxon>Gunneridae</taxon>
        <taxon>Pentapetalae</taxon>
        <taxon>asterids</taxon>
        <taxon>campanulids</taxon>
        <taxon>Asterales</taxon>
        <taxon>Asteraceae</taxon>
        <taxon>Asteroideae</taxon>
        <taxon>Heliantheae alliance</taxon>
        <taxon>Heliantheae</taxon>
        <taxon>Helianthus</taxon>
    </lineage>
</organism>
<sequence length="127" mass="14367">MSPNCSIASMLLLDVQNSVSSGVCNHEIRHGFTVLQIDMVRYLYLMFNLIVFILQARSKRFYRSKSMASSSEIGLAAGINILTAFAFLVAFAILRIQPLNDRVYFPKWYLKGLRNDPLQSGAFVQNL</sequence>
<dbReference type="Proteomes" id="UP000215914">
    <property type="component" value="Unassembled WGS sequence"/>
</dbReference>
<evidence type="ECO:0000313" key="4">
    <source>
        <dbReference type="Proteomes" id="UP000215914"/>
    </source>
</evidence>
<dbReference type="Pfam" id="PF13967">
    <property type="entry name" value="RSN1_TM"/>
    <property type="match status" value="1"/>
</dbReference>
<dbReference type="AlphaFoldDB" id="A0A9K3NTT3"/>